<proteinExistence type="predicted"/>
<name>A0ABX2H1L2_9FIRM</name>
<dbReference type="PANTHER" id="PTHR43727">
    <property type="entry name" value="DIAMINOPIMELATE DECARBOXYLASE"/>
    <property type="match status" value="1"/>
</dbReference>
<evidence type="ECO:0000313" key="5">
    <source>
        <dbReference type="Proteomes" id="UP001644719"/>
    </source>
</evidence>
<accession>A0ABX2H1L2</accession>
<dbReference type="InterPro" id="IPR022644">
    <property type="entry name" value="De-COase2_N"/>
</dbReference>
<evidence type="ECO:0000313" key="4">
    <source>
        <dbReference type="EMBL" id="NSG84035.1"/>
    </source>
</evidence>
<evidence type="ECO:0000256" key="1">
    <source>
        <dbReference type="ARBA" id="ARBA00001933"/>
    </source>
</evidence>
<dbReference type="Gene3D" id="2.40.37.10">
    <property type="entry name" value="Lyase, Ornithine Decarboxylase, Chain A, domain 1"/>
    <property type="match status" value="1"/>
</dbReference>
<evidence type="ECO:0000259" key="3">
    <source>
        <dbReference type="Pfam" id="PF02784"/>
    </source>
</evidence>
<dbReference type="RefSeq" id="WP_173769108.1">
    <property type="nucleotide sequence ID" value="NZ_JAAIPV010000006.1"/>
</dbReference>
<dbReference type="Gene3D" id="3.20.20.10">
    <property type="entry name" value="Alanine racemase"/>
    <property type="match status" value="1"/>
</dbReference>
<dbReference type="InterPro" id="IPR009006">
    <property type="entry name" value="Ala_racemase/Decarboxylase_C"/>
</dbReference>
<keyword evidence="2" id="KW-0663">Pyridoxal phosphate</keyword>
<comment type="cofactor">
    <cofactor evidence="1">
        <name>pyridoxal 5'-phosphate</name>
        <dbReference type="ChEBI" id="CHEBI:597326"/>
    </cofactor>
</comment>
<protein>
    <submittedName>
        <fullName evidence="4">Diaminopimelate decarboxylase</fullName>
    </submittedName>
</protein>
<dbReference type="SUPFAM" id="SSF50621">
    <property type="entry name" value="Alanine racemase C-terminal domain-like"/>
    <property type="match status" value="1"/>
</dbReference>
<feature type="domain" description="Orn/DAP/Arg decarboxylase 2 N-terminal" evidence="3">
    <location>
        <begin position="29"/>
        <end position="257"/>
    </location>
</feature>
<gene>
    <name evidence="4" type="ORF">G5B17_00980</name>
</gene>
<dbReference type="SUPFAM" id="SSF51419">
    <property type="entry name" value="PLP-binding barrel"/>
    <property type="match status" value="1"/>
</dbReference>
<reference evidence="4 5" key="1">
    <citation type="journal article" date="2020" name="Cell Host Microbe">
        <title>Functional and Genomic Variation between Human-Derived Isolates of Lachnospiraceae Reveals Inter- and Intra-Species Diversity.</title>
        <authorList>
            <person name="Sorbara M.T."/>
            <person name="Littmann E.R."/>
            <person name="Fontana E."/>
            <person name="Moody T.U."/>
            <person name="Kohout C.E."/>
            <person name="Gjonbalaj M."/>
            <person name="Eaton V."/>
            <person name="Seok R."/>
            <person name="Leiner I.M."/>
            <person name="Pamer E.G."/>
        </authorList>
    </citation>
    <scope>NUCLEOTIDE SEQUENCE [LARGE SCALE GENOMIC DNA]</scope>
    <source>
        <strain evidence="4 5">MSK.17.74</strain>
    </source>
</reference>
<dbReference type="Pfam" id="PF02784">
    <property type="entry name" value="Orn_Arg_deC_N"/>
    <property type="match status" value="1"/>
</dbReference>
<organism evidence="4 5">
    <name type="scientific">Blautia faecis</name>
    <dbReference type="NCBI Taxonomy" id="871665"/>
    <lineage>
        <taxon>Bacteria</taxon>
        <taxon>Bacillati</taxon>
        <taxon>Bacillota</taxon>
        <taxon>Clostridia</taxon>
        <taxon>Lachnospirales</taxon>
        <taxon>Lachnospiraceae</taxon>
        <taxon>Blautia</taxon>
    </lineage>
</organism>
<evidence type="ECO:0000256" key="2">
    <source>
        <dbReference type="ARBA" id="ARBA00022898"/>
    </source>
</evidence>
<dbReference type="Proteomes" id="UP001644719">
    <property type="component" value="Unassembled WGS sequence"/>
</dbReference>
<dbReference type="InterPro" id="IPR029066">
    <property type="entry name" value="PLP-binding_barrel"/>
</dbReference>
<dbReference type="PANTHER" id="PTHR43727:SF2">
    <property type="entry name" value="GROUP IV DECARBOXYLASE"/>
    <property type="match status" value="1"/>
</dbReference>
<dbReference type="EMBL" id="JAAITS010000002">
    <property type="protein sequence ID" value="NSG84035.1"/>
    <property type="molecule type" value="Genomic_DNA"/>
</dbReference>
<sequence length="406" mass="46356">MADYNFLQKFIEDKNPTPSYVFDLDALAVHVNKIKELLAGKARVCYAMKANPFLTRPMMKHVDLFEVCSPGEFRICERVSVPMEKIVLSGVYKNPSDIRYVLETYGGKGVYTVESLEHLKNLQRIAGELGLTIDVLIRVTSGNQFGVDEEDIRKIISRRQEYTALHILGLQFYSGTQKKNLSQMEKELQSLDAFLNELKKDYGYQAEELEYGPGLFAPYFVKDKEESVEELLGGFGRLLDNLTFGGNVILEMGRYLTYLCGYYITSIVDMKVNHGQNYAIVDGGINHLNYYGQAMAMKLPHCIQTDHTGNIRTEGDEEQWNLCGSLCTVSDVIVKLFPLKKPQISDMLIFERVGAYSVTEGIYLFLSRPMPRIYFWHKGCLTLVREALHTDEFNSEREEMKNGQIN</sequence>
<keyword evidence="5" id="KW-1185">Reference proteome</keyword>
<comment type="caution">
    <text evidence="4">The sequence shown here is derived from an EMBL/GenBank/DDBJ whole genome shotgun (WGS) entry which is preliminary data.</text>
</comment>